<reference evidence="1" key="1">
    <citation type="submission" date="2019-12" db="EMBL/GenBank/DDBJ databases">
        <authorList>
            <person name="Scholes J."/>
        </authorList>
    </citation>
    <scope>NUCLEOTIDE SEQUENCE</scope>
</reference>
<sequence>NLGVVETSLSLSTGHSLYYHREILNFSEKKGKLAEFSSSSSGGSTATRCSFTGKQSLAFVPPPIYRPSPTTTAAPGPFYNLKLRKINEIQSEPASIITMLYDNAQEKGKAVPGLSVHARICSSGPGYTPTVAMARRATLARFLEKRLH</sequence>
<keyword evidence="2" id="KW-1185">Reference proteome</keyword>
<dbReference type="Proteomes" id="UP001153555">
    <property type="component" value="Unassembled WGS sequence"/>
</dbReference>
<evidence type="ECO:0000313" key="1">
    <source>
        <dbReference type="EMBL" id="CAA0814569.1"/>
    </source>
</evidence>
<dbReference type="AlphaFoldDB" id="A0A9N7MUI7"/>
<dbReference type="OrthoDB" id="909247at2759"/>
<protein>
    <submittedName>
        <fullName evidence="1">Uncharacterized protein</fullName>
    </submittedName>
</protein>
<organism evidence="1 2">
    <name type="scientific">Striga hermonthica</name>
    <name type="common">Purple witchweed</name>
    <name type="synonym">Buchnera hermonthica</name>
    <dbReference type="NCBI Taxonomy" id="68872"/>
    <lineage>
        <taxon>Eukaryota</taxon>
        <taxon>Viridiplantae</taxon>
        <taxon>Streptophyta</taxon>
        <taxon>Embryophyta</taxon>
        <taxon>Tracheophyta</taxon>
        <taxon>Spermatophyta</taxon>
        <taxon>Magnoliopsida</taxon>
        <taxon>eudicotyledons</taxon>
        <taxon>Gunneridae</taxon>
        <taxon>Pentapetalae</taxon>
        <taxon>asterids</taxon>
        <taxon>lamiids</taxon>
        <taxon>Lamiales</taxon>
        <taxon>Orobanchaceae</taxon>
        <taxon>Buchnereae</taxon>
        <taxon>Striga</taxon>
    </lineage>
</organism>
<gene>
    <name evidence="1" type="ORF">SHERM_14855</name>
</gene>
<proteinExistence type="predicted"/>
<feature type="non-terminal residue" evidence="1">
    <location>
        <position position="1"/>
    </location>
</feature>
<dbReference type="EMBL" id="CACSLK010012206">
    <property type="protein sequence ID" value="CAA0814569.1"/>
    <property type="molecule type" value="Genomic_DNA"/>
</dbReference>
<evidence type="ECO:0000313" key="2">
    <source>
        <dbReference type="Proteomes" id="UP001153555"/>
    </source>
</evidence>
<feature type="non-terminal residue" evidence="1">
    <location>
        <position position="148"/>
    </location>
</feature>
<dbReference type="Pfam" id="PF09425">
    <property type="entry name" value="Jas_motif"/>
    <property type="match status" value="1"/>
</dbReference>
<comment type="caution">
    <text evidence="1">The sequence shown here is derived from an EMBL/GenBank/DDBJ whole genome shotgun (WGS) entry which is preliminary data.</text>
</comment>
<accession>A0A9N7MUI7</accession>
<name>A0A9N7MUI7_STRHE</name>
<dbReference type="InterPro" id="IPR018467">
    <property type="entry name" value="CCT_CS"/>
</dbReference>